<gene>
    <name evidence="1" type="ORF">CGI_10011244</name>
</gene>
<organism evidence="1">
    <name type="scientific">Magallana gigas</name>
    <name type="common">Pacific oyster</name>
    <name type="synonym">Crassostrea gigas</name>
    <dbReference type="NCBI Taxonomy" id="29159"/>
    <lineage>
        <taxon>Eukaryota</taxon>
        <taxon>Metazoa</taxon>
        <taxon>Spiralia</taxon>
        <taxon>Lophotrochozoa</taxon>
        <taxon>Mollusca</taxon>
        <taxon>Bivalvia</taxon>
        <taxon>Autobranchia</taxon>
        <taxon>Pteriomorphia</taxon>
        <taxon>Ostreida</taxon>
        <taxon>Ostreoidea</taxon>
        <taxon>Ostreidae</taxon>
        <taxon>Magallana</taxon>
    </lineage>
</organism>
<accession>K1QEN9</accession>
<name>K1QEN9_MAGGI</name>
<proteinExistence type="predicted"/>
<dbReference type="EMBL" id="JH815879">
    <property type="protein sequence ID" value="EKC32383.1"/>
    <property type="molecule type" value="Genomic_DNA"/>
</dbReference>
<dbReference type="InParanoid" id="K1QEN9"/>
<evidence type="ECO:0000313" key="1">
    <source>
        <dbReference type="EMBL" id="EKC32383.1"/>
    </source>
</evidence>
<sequence length="198" mass="21426">MWLMVAIVSLTDTHTAGGITNGVGNQNAQPVLSNAEAIKVAETLVDTANQLLSILKRGSAVQRFVYTLFAISCLFERTCLSVGLDFSAPSAKSPEKDPLYGAPAALCPNGRPQAQCSPDPCLTWECANIAGVQCERTCDSCDPMFRTRGSDVTSICEIRRIPRPLHMMAAPFSPFDTFASEGLHPIERMFLRGTFPAK</sequence>
<reference evidence="1" key="1">
    <citation type="journal article" date="2012" name="Nature">
        <title>The oyster genome reveals stress adaptation and complexity of shell formation.</title>
        <authorList>
            <person name="Zhang G."/>
            <person name="Fang X."/>
            <person name="Guo X."/>
            <person name="Li L."/>
            <person name="Luo R."/>
            <person name="Xu F."/>
            <person name="Yang P."/>
            <person name="Zhang L."/>
            <person name="Wang X."/>
            <person name="Qi H."/>
            <person name="Xiong Z."/>
            <person name="Que H."/>
            <person name="Xie Y."/>
            <person name="Holland P.W."/>
            <person name="Paps J."/>
            <person name="Zhu Y."/>
            <person name="Wu F."/>
            <person name="Chen Y."/>
            <person name="Wang J."/>
            <person name="Peng C."/>
            <person name="Meng J."/>
            <person name="Yang L."/>
            <person name="Liu J."/>
            <person name="Wen B."/>
            <person name="Zhang N."/>
            <person name="Huang Z."/>
            <person name="Zhu Q."/>
            <person name="Feng Y."/>
            <person name="Mount A."/>
            <person name="Hedgecock D."/>
            <person name="Xu Z."/>
            <person name="Liu Y."/>
            <person name="Domazet-Loso T."/>
            <person name="Du Y."/>
            <person name="Sun X."/>
            <person name="Zhang S."/>
            <person name="Liu B."/>
            <person name="Cheng P."/>
            <person name="Jiang X."/>
            <person name="Li J."/>
            <person name="Fan D."/>
            <person name="Wang W."/>
            <person name="Fu W."/>
            <person name="Wang T."/>
            <person name="Wang B."/>
            <person name="Zhang J."/>
            <person name="Peng Z."/>
            <person name="Li Y."/>
            <person name="Li N."/>
            <person name="Wang J."/>
            <person name="Chen M."/>
            <person name="He Y."/>
            <person name="Tan F."/>
            <person name="Song X."/>
            <person name="Zheng Q."/>
            <person name="Huang R."/>
            <person name="Yang H."/>
            <person name="Du X."/>
            <person name="Chen L."/>
            <person name="Yang M."/>
            <person name="Gaffney P.M."/>
            <person name="Wang S."/>
            <person name="Luo L."/>
            <person name="She Z."/>
            <person name="Ming Y."/>
            <person name="Huang W."/>
            <person name="Zhang S."/>
            <person name="Huang B."/>
            <person name="Zhang Y."/>
            <person name="Qu T."/>
            <person name="Ni P."/>
            <person name="Miao G."/>
            <person name="Wang J."/>
            <person name="Wang Q."/>
            <person name="Steinberg C.E."/>
            <person name="Wang H."/>
            <person name="Li N."/>
            <person name="Qian L."/>
            <person name="Zhang G."/>
            <person name="Li Y."/>
            <person name="Yang H."/>
            <person name="Liu X."/>
            <person name="Wang J."/>
            <person name="Yin Y."/>
            <person name="Wang J."/>
        </authorList>
    </citation>
    <scope>NUCLEOTIDE SEQUENCE [LARGE SCALE GENOMIC DNA]</scope>
    <source>
        <strain evidence="1">05x7-T-G4-1.051#20</strain>
    </source>
</reference>
<dbReference type="AlphaFoldDB" id="K1QEN9"/>
<dbReference type="HOGENOM" id="CLU_1596128_0_0_1"/>
<protein>
    <submittedName>
        <fullName evidence="1">Uncharacterized protein</fullName>
    </submittedName>
</protein>